<evidence type="ECO:0000313" key="5">
    <source>
        <dbReference type="Proteomes" id="UP000431922"/>
    </source>
</evidence>
<dbReference type="Pfam" id="PF00072">
    <property type="entry name" value="Response_reg"/>
    <property type="match status" value="1"/>
</dbReference>
<evidence type="ECO:0000256" key="2">
    <source>
        <dbReference type="PROSITE-ProRule" id="PRU00169"/>
    </source>
</evidence>
<reference evidence="4 5" key="1">
    <citation type="submission" date="2019-12" db="EMBL/GenBank/DDBJ databases">
        <title>Genomic-based taxomic classification of the family Erythrobacteraceae.</title>
        <authorList>
            <person name="Xu L."/>
        </authorList>
    </citation>
    <scope>NUCLEOTIDE SEQUENCE [LARGE SCALE GENOMIC DNA]</scope>
    <source>
        <strain evidence="4 5">KCTC 42453</strain>
    </source>
</reference>
<name>A0A845B5T2_9SPHN</name>
<dbReference type="PANTHER" id="PTHR44591">
    <property type="entry name" value="STRESS RESPONSE REGULATOR PROTEIN 1"/>
    <property type="match status" value="1"/>
</dbReference>
<dbReference type="RefSeq" id="WP_160757089.1">
    <property type="nucleotide sequence ID" value="NZ_WTYL01000003.1"/>
</dbReference>
<organism evidence="4 5">
    <name type="scientific">Allopontixanthobacter sediminis</name>
    <dbReference type="NCBI Taxonomy" id="1689985"/>
    <lineage>
        <taxon>Bacteria</taxon>
        <taxon>Pseudomonadati</taxon>
        <taxon>Pseudomonadota</taxon>
        <taxon>Alphaproteobacteria</taxon>
        <taxon>Sphingomonadales</taxon>
        <taxon>Erythrobacteraceae</taxon>
        <taxon>Allopontixanthobacter</taxon>
    </lineage>
</organism>
<protein>
    <submittedName>
        <fullName evidence="4">Response regulator</fullName>
    </submittedName>
</protein>
<proteinExistence type="predicted"/>
<evidence type="ECO:0000259" key="3">
    <source>
        <dbReference type="PROSITE" id="PS50110"/>
    </source>
</evidence>
<dbReference type="GO" id="GO:0000160">
    <property type="term" value="P:phosphorelay signal transduction system"/>
    <property type="evidence" value="ECO:0007669"/>
    <property type="project" value="InterPro"/>
</dbReference>
<feature type="modified residue" description="4-aspartylphosphate" evidence="2">
    <location>
        <position position="58"/>
    </location>
</feature>
<dbReference type="InterPro" id="IPR011006">
    <property type="entry name" value="CheY-like_superfamily"/>
</dbReference>
<evidence type="ECO:0000313" key="4">
    <source>
        <dbReference type="EMBL" id="MXP45504.1"/>
    </source>
</evidence>
<sequence length="118" mass="12758">MTDLRGKRILIVEDEPIVAMAAEDMLLDLGCHVVGPAHSLDRALALIESETPDAAILDINLNGERSYSVAAKLASLNVPYAFATGYAPDHFDCDLSAAIVLEKPYSRAQLEALLHQIL</sequence>
<dbReference type="InterPro" id="IPR001789">
    <property type="entry name" value="Sig_transdc_resp-reg_receiver"/>
</dbReference>
<gene>
    <name evidence="4" type="ORF">GRI65_13700</name>
</gene>
<keyword evidence="1 2" id="KW-0597">Phosphoprotein</keyword>
<feature type="domain" description="Response regulatory" evidence="3">
    <location>
        <begin position="8"/>
        <end position="118"/>
    </location>
</feature>
<dbReference type="SMART" id="SM00448">
    <property type="entry name" value="REC"/>
    <property type="match status" value="1"/>
</dbReference>
<dbReference type="InterPro" id="IPR050595">
    <property type="entry name" value="Bact_response_regulator"/>
</dbReference>
<dbReference type="Gene3D" id="3.40.50.2300">
    <property type="match status" value="1"/>
</dbReference>
<accession>A0A845B5T2</accession>
<keyword evidence="5" id="KW-1185">Reference proteome</keyword>
<evidence type="ECO:0000256" key="1">
    <source>
        <dbReference type="ARBA" id="ARBA00022553"/>
    </source>
</evidence>
<dbReference type="EMBL" id="WTYL01000003">
    <property type="protein sequence ID" value="MXP45504.1"/>
    <property type="molecule type" value="Genomic_DNA"/>
</dbReference>
<dbReference type="SUPFAM" id="SSF52172">
    <property type="entry name" value="CheY-like"/>
    <property type="match status" value="1"/>
</dbReference>
<dbReference type="AlphaFoldDB" id="A0A845B5T2"/>
<dbReference type="PANTHER" id="PTHR44591:SF3">
    <property type="entry name" value="RESPONSE REGULATORY DOMAIN-CONTAINING PROTEIN"/>
    <property type="match status" value="1"/>
</dbReference>
<comment type="caution">
    <text evidence="4">The sequence shown here is derived from an EMBL/GenBank/DDBJ whole genome shotgun (WGS) entry which is preliminary data.</text>
</comment>
<dbReference type="Proteomes" id="UP000431922">
    <property type="component" value="Unassembled WGS sequence"/>
</dbReference>
<dbReference type="OrthoDB" id="582170at2"/>
<dbReference type="PROSITE" id="PS50110">
    <property type="entry name" value="RESPONSE_REGULATORY"/>
    <property type="match status" value="1"/>
</dbReference>